<comment type="catalytic activity">
    <reaction evidence="1">
        <text>ATP + protein L-histidine = ADP + protein N-phospho-L-histidine.</text>
        <dbReference type="EC" id="2.7.13.3"/>
    </reaction>
</comment>
<dbReference type="Proteomes" id="UP000515728">
    <property type="component" value="Chromosome"/>
</dbReference>
<evidence type="ECO:0000256" key="6">
    <source>
        <dbReference type="ARBA" id="ARBA00023012"/>
    </source>
</evidence>
<dbReference type="EMBL" id="CP060131">
    <property type="protein sequence ID" value="QNG50228.1"/>
    <property type="molecule type" value="Genomic_DNA"/>
</dbReference>
<keyword evidence="6" id="KW-0902">Two-component regulatory system</keyword>
<evidence type="ECO:0000256" key="7">
    <source>
        <dbReference type="SAM" id="Phobius"/>
    </source>
</evidence>
<evidence type="ECO:0000256" key="3">
    <source>
        <dbReference type="ARBA" id="ARBA00022553"/>
    </source>
</evidence>
<dbReference type="RefSeq" id="WP_185716990.1">
    <property type="nucleotide sequence ID" value="NZ_BAAAWI010000001.1"/>
</dbReference>
<keyword evidence="3" id="KW-0597">Phosphoprotein</keyword>
<dbReference type="InterPro" id="IPR050980">
    <property type="entry name" value="2C_sensor_his_kinase"/>
</dbReference>
<proteinExistence type="predicted"/>
<dbReference type="SUPFAM" id="SSF103473">
    <property type="entry name" value="MFS general substrate transporter"/>
    <property type="match status" value="1"/>
</dbReference>
<keyword evidence="7" id="KW-1133">Transmembrane helix</keyword>
<dbReference type="Pfam" id="PF02518">
    <property type="entry name" value="HATPase_c"/>
    <property type="match status" value="1"/>
</dbReference>
<evidence type="ECO:0000313" key="9">
    <source>
        <dbReference type="EMBL" id="QNG50228.1"/>
    </source>
</evidence>
<name>A0A7G7MBR7_9PSEU</name>
<dbReference type="PROSITE" id="PS50109">
    <property type="entry name" value="HIS_KIN"/>
    <property type="match status" value="1"/>
</dbReference>
<dbReference type="Gene3D" id="3.30.565.10">
    <property type="entry name" value="Histidine kinase-like ATPase, C-terminal domain"/>
    <property type="match status" value="1"/>
</dbReference>
<feature type="transmembrane region" description="Helical" evidence="7">
    <location>
        <begin position="83"/>
        <end position="108"/>
    </location>
</feature>
<dbReference type="InterPro" id="IPR036259">
    <property type="entry name" value="MFS_trans_sf"/>
</dbReference>
<evidence type="ECO:0000256" key="1">
    <source>
        <dbReference type="ARBA" id="ARBA00000085"/>
    </source>
</evidence>
<evidence type="ECO:0000259" key="8">
    <source>
        <dbReference type="PROSITE" id="PS50109"/>
    </source>
</evidence>
<dbReference type="GO" id="GO:0000160">
    <property type="term" value="P:phosphorelay signal transduction system"/>
    <property type="evidence" value="ECO:0007669"/>
    <property type="project" value="UniProtKB-KW"/>
</dbReference>
<evidence type="ECO:0000256" key="5">
    <source>
        <dbReference type="ARBA" id="ARBA00022777"/>
    </source>
</evidence>
<dbReference type="KEGG" id="ppel:H6H00_18440"/>
<dbReference type="PANTHER" id="PTHR44936:SF9">
    <property type="entry name" value="SENSOR PROTEIN CREC"/>
    <property type="match status" value="1"/>
</dbReference>
<dbReference type="GO" id="GO:0004673">
    <property type="term" value="F:protein histidine kinase activity"/>
    <property type="evidence" value="ECO:0007669"/>
    <property type="project" value="UniProtKB-EC"/>
</dbReference>
<reference evidence="9 10" key="1">
    <citation type="submission" date="2020-08" db="EMBL/GenBank/DDBJ databases">
        <authorList>
            <person name="Mo P."/>
        </authorList>
    </citation>
    <scope>NUCLEOTIDE SEQUENCE [LARGE SCALE GENOMIC DNA]</scope>
    <source>
        <strain evidence="9 10">CGMCC 4.1532</strain>
    </source>
</reference>
<feature type="transmembrane region" description="Helical" evidence="7">
    <location>
        <begin position="41"/>
        <end position="63"/>
    </location>
</feature>
<protein>
    <recommendedName>
        <fullName evidence="2">histidine kinase</fullName>
        <ecNumber evidence="2">2.7.13.3</ecNumber>
    </recommendedName>
</protein>
<evidence type="ECO:0000256" key="2">
    <source>
        <dbReference type="ARBA" id="ARBA00012438"/>
    </source>
</evidence>
<feature type="transmembrane region" description="Helical" evidence="7">
    <location>
        <begin position="151"/>
        <end position="168"/>
    </location>
</feature>
<dbReference type="PRINTS" id="PR00344">
    <property type="entry name" value="BCTRLSENSOR"/>
</dbReference>
<keyword evidence="10" id="KW-1185">Reference proteome</keyword>
<feature type="transmembrane region" description="Helical" evidence="7">
    <location>
        <begin position="120"/>
        <end position="139"/>
    </location>
</feature>
<feature type="domain" description="Histidine kinase" evidence="8">
    <location>
        <begin position="215"/>
        <end position="419"/>
    </location>
</feature>
<dbReference type="EC" id="2.7.13.3" evidence="2"/>
<keyword evidence="5 9" id="KW-0418">Kinase</keyword>
<dbReference type="InterPro" id="IPR036890">
    <property type="entry name" value="HATPase_C_sf"/>
</dbReference>
<keyword evidence="7" id="KW-0812">Transmembrane</keyword>
<sequence>MLADRDTARSRPDDLIVIAVRIGVVATLAVLAVQTDPAVRAPLVAVFAVVAVAAVYALLLAAARLARGSGPRPIVVSGTDAVLALLATALTGGAVSLAVAVLPLVVIANSLRTESRRGELFALLVGGAYTGACVVGSPATTTFATQVSAGLWWTFYLAAVATLTGVFVRRLDRQYRVVAESRAEVIAEHQALAEERDLRSRLLDSQQARLDGLRVILHEFRAPVSSLTALARAATRPGPDPTLDLIAATAEHLQDMLDGLAEVALTGGGAVGRARERSVRLQDLAVTALAGAGLTEERRSIVVRPPDAMVRCDPQRLHRVIGNLAGNAARYSGSQPVEVYLARDRDDLVVEIRDRGPGLSADQLGQVTQKYVSLGDRRGTAGLGLWIVSELTTSMGGTLTLSARSGGGLIARLVLPVRG</sequence>
<dbReference type="SMART" id="SM00387">
    <property type="entry name" value="HATPase_c"/>
    <property type="match status" value="1"/>
</dbReference>
<keyword evidence="4" id="KW-0808">Transferase</keyword>
<dbReference type="SUPFAM" id="SSF55874">
    <property type="entry name" value="ATPase domain of HSP90 chaperone/DNA topoisomerase II/histidine kinase"/>
    <property type="match status" value="1"/>
</dbReference>
<keyword evidence="7" id="KW-0472">Membrane</keyword>
<dbReference type="InterPro" id="IPR003594">
    <property type="entry name" value="HATPase_dom"/>
</dbReference>
<dbReference type="InterPro" id="IPR005467">
    <property type="entry name" value="His_kinase_dom"/>
</dbReference>
<evidence type="ECO:0000256" key="4">
    <source>
        <dbReference type="ARBA" id="ARBA00022679"/>
    </source>
</evidence>
<gene>
    <name evidence="9" type="ORF">H6H00_18440</name>
</gene>
<dbReference type="PANTHER" id="PTHR44936">
    <property type="entry name" value="SENSOR PROTEIN CREC"/>
    <property type="match status" value="1"/>
</dbReference>
<evidence type="ECO:0000313" key="10">
    <source>
        <dbReference type="Proteomes" id="UP000515728"/>
    </source>
</evidence>
<accession>A0A7G7MBR7</accession>
<dbReference type="AlphaFoldDB" id="A0A7G7MBR7"/>
<organism evidence="9 10">
    <name type="scientific">Pseudonocardia petroleophila</name>
    <dbReference type="NCBI Taxonomy" id="37331"/>
    <lineage>
        <taxon>Bacteria</taxon>
        <taxon>Bacillati</taxon>
        <taxon>Actinomycetota</taxon>
        <taxon>Actinomycetes</taxon>
        <taxon>Pseudonocardiales</taxon>
        <taxon>Pseudonocardiaceae</taxon>
        <taxon>Pseudonocardia</taxon>
    </lineage>
</organism>
<dbReference type="InterPro" id="IPR004358">
    <property type="entry name" value="Sig_transdc_His_kin-like_C"/>
</dbReference>
<feature type="transmembrane region" description="Helical" evidence="7">
    <location>
        <begin position="15"/>
        <end position="34"/>
    </location>
</feature>